<evidence type="ECO:0000313" key="3">
    <source>
        <dbReference type="Proteomes" id="UP000607559"/>
    </source>
</evidence>
<feature type="transmembrane region" description="Helical" evidence="1">
    <location>
        <begin position="80"/>
        <end position="100"/>
    </location>
</feature>
<evidence type="ECO:0000256" key="1">
    <source>
        <dbReference type="SAM" id="Phobius"/>
    </source>
</evidence>
<gene>
    <name evidence="2" type="ORF">GCM10011511_34570</name>
</gene>
<dbReference type="RefSeq" id="WP_188933869.1">
    <property type="nucleotide sequence ID" value="NZ_BMJC01000003.1"/>
</dbReference>
<keyword evidence="1" id="KW-0812">Transmembrane</keyword>
<reference evidence="2" key="2">
    <citation type="submission" date="2020-09" db="EMBL/GenBank/DDBJ databases">
        <authorList>
            <person name="Sun Q."/>
            <person name="Zhou Y."/>
        </authorList>
    </citation>
    <scope>NUCLEOTIDE SEQUENCE</scope>
    <source>
        <strain evidence="2">CGMCC 1.15448</strain>
    </source>
</reference>
<keyword evidence="1" id="KW-0472">Membrane</keyword>
<keyword evidence="3" id="KW-1185">Reference proteome</keyword>
<dbReference type="EMBL" id="BMJC01000003">
    <property type="protein sequence ID" value="GGB08107.1"/>
    <property type="molecule type" value="Genomic_DNA"/>
</dbReference>
<name>A0A8J2XUK5_9BACT</name>
<protein>
    <submittedName>
        <fullName evidence="2">Uncharacterized protein</fullName>
    </submittedName>
</protein>
<dbReference type="Proteomes" id="UP000607559">
    <property type="component" value="Unassembled WGS sequence"/>
</dbReference>
<reference evidence="2" key="1">
    <citation type="journal article" date="2014" name="Int. J. Syst. Evol. Microbiol.">
        <title>Complete genome sequence of Corynebacterium casei LMG S-19264T (=DSM 44701T), isolated from a smear-ripened cheese.</title>
        <authorList>
            <consortium name="US DOE Joint Genome Institute (JGI-PGF)"/>
            <person name="Walter F."/>
            <person name="Albersmeier A."/>
            <person name="Kalinowski J."/>
            <person name="Ruckert C."/>
        </authorList>
    </citation>
    <scope>NUCLEOTIDE SEQUENCE</scope>
    <source>
        <strain evidence="2">CGMCC 1.15448</strain>
    </source>
</reference>
<proteinExistence type="predicted"/>
<keyword evidence="1" id="KW-1133">Transmembrane helix</keyword>
<feature type="transmembrane region" description="Helical" evidence="1">
    <location>
        <begin position="112"/>
        <end position="135"/>
    </location>
</feature>
<accession>A0A8J2XUK5</accession>
<sequence>MARVRSKDTPSIAEKRAISVEQELTEGSISSTDEIVVEEEKDLDRQQVEGFRKVKLKNDLLEAQLNKLKGDNTARKTHNILIFIMVFFWLVAVISILILVGMGKLVLSDKVLITLLSTTSVNIIGLLVIVANYLFNKSKST</sequence>
<evidence type="ECO:0000313" key="2">
    <source>
        <dbReference type="EMBL" id="GGB08107.1"/>
    </source>
</evidence>
<comment type="caution">
    <text evidence="2">The sequence shown here is derived from an EMBL/GenBank/DDBJ whole genome shotgun (WGS) entry which is preliminary data.</text>
</comment>
<dbReference type="AlphaFoldDB" id="A0A8J2XUK5"/>
<organism evidence="2 3">
    <name type="scientific">Puia dinghuensis</name>
    <dbReference type="NCBI Taxonomy" id="1792502"/>
    <lineage>
        <taxon>Bacteria</taxon>
        <taxon>Pseudomonadati</taxon>
        <taxon>Bacteroidota</taxon>
        <taxon>Chitinophagia</taxon>
        <taxon>Chitinophagales</taxon>
        <taxon>Chitinophagaceae</taxon>
        <taxon>Puia</taxon>
    </lineage>
</organism>